<accession>A0A2N0TNM2</accession>
<reference evidence="2 4" key="2">
    <citation type="submission" date="2016-09" db="EMBL/GenBank/DDBJ databases">
        <title>Genome Sequence of Salegentibacter salarius,Isolated from a Marine Solar Saltern of the Yellow Sea in South Korea.</title>
        <authorList>
            <person name="Zheng Q."/>
            <person name="Liu Y."/>
        </authorList>
    </citation>
    <scope>NUCLEOTIDE SEQUENCE [LARGE SCALE GENOMIC DNA]</scope>
    <source>
        <strain evidence="2 4">KCTC 12974</strain>
    </source>
</reference>
<dbReference type="Proteomes" id="UP000176009">
    <property type="component" value="Unassembled WGS sequence"/>
</dbReference>
<keyword evidence="4" id="KW-1185">Reference proteome</keyword>
<protein>
    <recommendedName>
        <fullName evidence="6">Phenol degradation protein meta</fullName>
    </recommendedName>
</protein>
<dbReference type="AlphaFoldDB" id="A0A2N0TNM2"/>
<evidence type="ECO:0000313" key="4">
    <source>
        <dbReference type="Proteomes" id="UP000176009"/>
    </source>
</evidence>
<proteinExistence type="predicted"/>
<feature type="chain" id="PRO_5014858145" description="Phenol degradation protein meta" evidence="1">
    <location>
        <begin position="19"/>
        <end position="256"/>
    </location>
</feature>
<sequence length="256" mass="28880">MKNLTTFLLLILSTYCFGQFNETIRTGRPGQSIGAFTVGSNVLQFQQGLDYFGTSEANLPEGFISNNVIRYGVLERVELSAVIDYKYQEFELNNNTRSLEGLSNLHLGFRVNINDQKEWLPATAFQMRLKLPNISDDFGSEYLAPAMVFVANWGLPKNMSLATNWILSYSGNDPKPTGKYVINFGFPIYKQLSGFIENYGQVNQSVYQTRFDTGLGYLINNNVSVDLFAGFGDNQNVTDYFVSTGISWRVFKSKTE</sequence>
<comment type="caution">
    <text evidence="3">The sequence shown here is derived from an EMBL/GenBank/DDBJ whole genome shotgun (WGS) entry which is preliminary data.</text>
</comment>
<feature type="signal peptide" evidence="1">
    <location>
        <begin position="1"/>
        <end position="18"/>
    </location>
</feature>
<organism evidence="3 5">
    <name type="scientific">Salegentibacter salarius</name>
    <dbReference type="NCBI Taxonomy" id="435906"/>
    <lineage>
        <taxon>Bacteria</taxon>
        <taxon>Pseudomonadati</taxon>
        <taxon>Bacteroidota</taxon>
        <taxon>Flavobacteriia</taxon>
        <taxon>Flavobacteriales</taxon>
        <taxon>Flavobacteriaceae</taxon>
        <taxon>Salegentibacter</taxon>
    </lineage>
</organism>
<reference evidence="3 5" key="1">
    <citation type="submission" date="2015-10" db="EMBL/GenBank/DDBJ databases">
        <title>Draft genome sequence of Salegentibacter salinarum KCTC 12975.</title>
        <authorList>
            <person name="Lin W."/>
            <person name="Zheng Q."/>
        </authorList>
    </citation>
    <scope>NUCLEOTIDE SEQUENCE [LARGE SCALE GENOMIC DNA]</scope>
    <source>
        <strain evidence="3 5">KCTC 12974</strain>
    </source>
</reference>
<gene>
    <name evidence="3" type="ORF">APR40_05215</name>
    <name evidence="2" type="ORF">BHS39_05215</name>
</gene>
<evidence type="ECO:0000313" key="2">
    <source>
        <dbReference type="EMBL" id="OEY71531.1"/>
    </source>
</evidence>
<evidence type="ECO:0008006" key="6">
    <source>
        <dbReference type="Google" id="ProtNLM"/>
    </source>
</evidence>
<dbReference type="OrthoDB" id="1014491at2"/>
<evidence type="ECO:0000313" key="3">
    <source>
        <dbReference type="EMBL" id="PKD16320.1"/>
    </source>
</evidence>
<evidence type="ECO:0000256" key="1">
    <source>
        <dbReference type="SAM" id="SignalP"/>
    </source>
</evidence>
<keyword evidence="1" id="KW-0732">Signal</keyword>
<dbReference type="EMBL" id="MJBR01000049">
    <property type="protein sequence ID" value="OEY71531.1"/>
    <property type="molecule type" value="Genomic_DNA"/>
</dbReference>
<dbReference type="Proteomes" id="UP000232533">
    <property type="component" value="Unassembled WGS sequence"/>
</dbReference>
<dbReference type="EMBL" id="LKTR01000054">
    <property type="protein sequence ID" value="PKD16320.1"/>
    <property type="molecule type" value="Genomic_DNA"/>
</dbReference>
<evidence type="ECO:0000313" key="5">
    <source>
        <dbReference type="Proteomes" id="UP000232533"/>
    </source>
</evidence>
<name>A0A2N0TNM2_9FLAO</name>
<dbReference type="Pfam" id="PF13557">
    <property type="entry name" value="Phenol_MetA_deg"/>
    <property type="match status" value="1"/>
</dbReference>
<dbReference type="InterPro" id="IPR025737">
    <property type="entry name" value="FApF"/>
</dbReference>
<dbReference type="RefSeq" id="WP_070055177.1">
    <property type="nucleotide sequence ID" value="NZ_FVZF01000005.1"/>
</dbReference>